<name>A0A4R1MK97_9FIRM</name>
<dbReference type="RefSeq" id="WP_132282072.1">
    <property type="nucleotide sequence ID" value="NZ_SMGQ01000012.1"/>
</dbReference>
<feature type="domain" description="AbiEi antitoxin N-terminal" evidence="1">
    <location>
        <begin position="76"/>
        <end position="122"/>
    </location>
</feature>
<gene>
    <name evidence="2" type="ORF">EDC19_1341</name>
</gene>
<protein>
    <submittedName>
        <fullName evidence="2">Putative AbiEi antitoxin of type IV toxin-antitoxin system</fullName>
    </submittedName>
</protein>
<evidence type="ECO:0000313" key="2">
    <source>
        <dbReference type="EMBL" id="TCK93156.1"/>
    </source>
</evidence>
<dbReference type="AlphaFoldDB" id="A0A4R1MK97"/>
<evidence type="ECO:0000259" key="1">
    <source>
        <dbReference type="Pfam" id="PF13338"/>
    </source>
</evidence>
<organism evidence="2 3">
    <name type="scientific">Natranaerovirga hydrolytica</name>
    <dbReference type="NCBI Taxonomy" id="680378"/>
    <lineage>
        <taxon>Bacteria</taxon>
        <taxon>Bacillati</taxon>
        <taxon>Bacillota</taxon>
        <taxon>Clostridia</taxon>
        <taxon>Lachnospirales</taxon>
        <taxon>Natranaerovirgaceae</taxon>
        <taxon>Natranaerovirga</taxon>
    </lineage>
</organism>
<reference evidence="2 3" key="1">
    <citation type="submission" date="2019-03" db="EMBL/GenBank/DDBJ databases">
        <title>Genomic Encyclopedia of Type Strains, Phase IV (KMG-IV): sequencing the most valuable type-strain genomes for metagenomic binning, comparative biology and taxonomic classification.</title>
        <authorList>
            <person name="Goeker M."/>
        </authorList>
    </citation>
    <scope>NUCLEOTIDE SEQUENCE [LARGE SCALE GENOMIC DNA]</scope>
    <source>
        <strain evidence="2 3">DSM 24176</strain>
    </source>
</reference>
<comment type="caution">
    <text evidence="2">The sequence shown here is derived from an EMBL/GenBank/DDBJ whole genome shotgun (WGS) entry which is preliminary data.</text>
</comment>
<accession>A0A4R1MK97</accession>
<proteinExistence type="predicted"/>
<dbReference type="EMBL" id="SMGQ01000012">
    <property type="protein sequence ID" value="TCK93156.1"/>
    <property type="molecule type" value="Genomic_DNA"/>
</dbReference>
<evidence type="ECO:0000313" key="3">
    <source>
        <dbReference type="Proteomes" id="UP000294545"/>
    </source>
</evidence>
<keyword evidence="3" id="KW-1185">Reference proteome</keyword>
<dbReference type="Pfam" id="PF13338">
    <property type="entry name" value="AbiEi_4"/>
    <property type="match status" value="1"/>
</dbReference>
<sequence length="268" mass="31388">MALMSFWLANKKENTNENDKIRLSIMLSEVEVFSEKVKNKLSPKSYQENLSYLFVYDIVFTNKYDNGGDLMLQRDLVTELLKHNKGILTSGEAKEAGVAYKTLQRMCLSGEIEKLEQGLYMAPDQMEDEYLLTQYRCKKGIFSHETALYFQGLTDRTPFQLMLTIPSGYNTRLLKEKEKYKFFYITEKLHTIGRITMETSFGHQVYVYDKERTICDSLKKKDQLDNDLVNEAVKRYMKTSGADFSKLLKYAEVLNIKEMVRKYMEVLM</sequence>
<dbReference type="Proteomes" id="UP000294545">
    <property type="component" value="Unassembled WGS sequence"/>
</dbReference>
<dbReference type="OrthoDB" id="9801429at2"/>
<dbReference type="InterPro" id="IPR025159">
    <property type="entry name" value="AbiEi_N"/>
</dbReference>